<dbReference type="EC" id="4.1.1.19" evidence="4"/>
<dbReference type="GO" id="GO:0008295">
    <property type="term" value="P:spermidine biosynthetic process"/>
    <property type="evidence" value="ECO:0007669"/>
    <property type="project" value="UniProtKB-KW"/>
</dbReference>
<dbReference type="Gene3D" id="3.20.20.10">
    <property type="entry name" value="Alanine racemase"/>
    <property type="match status" value="1"/>
</dbReference>
<dbReference type="InterPro" id="IPR027417">
    <property type="entry name" value="P-loop_NTPase"/>
</dbReference>
<keyword evidence="9" id="KW-0456">Lyase</keyword>
<evidence type="ECO:0000313" key="12">
    <source>
        <dbReference type="EMBL" id="UJG41782.1"/>
    </source>
</evidence>
<evidence type="ECO:0000256" key="7">
    <source>
        <dbReference type="ARBA" id="ARBA00022898"/>
    </source>
</evidence>
<evidence type="ECO:0000256" key="8">
    <source>
        <dbReference type="ARBA" id="ARBA00023066"/>
    </source>
</evidence>
<name>A0A9Y1BMV1_9ARCH</name>
<dbReference type="GO" id="GO:0008792">
    <property type="term" value="F:arginine decarboxylase activity"/>
    <property type="evidence" value="ECO:0007669"/>
    <property type="project" value="UniProtKB-EC"/>
</dbReference>
<dbReference type="InterPro" id="IPR000183">
    <property type="entry name" value="Orn/DAP/Arg_de-COase"/>
</dbReference>
<evidence type="ECO:0000256" key="5">
    <source>
        <dbReference type="ARBA" id="ARBA00022793"/>
    </source>
</evidence>
<dbReference type="PRINTS" id="PR01180">
    <property type="entry name" value="ARGDCRBXLASE"/>
</dbReference>
<dbReference type="PRINTS" id="PR01179">
    <property type="entry name" value="ODADCRBXLASE"/>
</dbReference>
<dbReference type="InterPro" id="IPR022644">
    <property type="entry name" value="De-COase2_N"/>
</dbReference>
<evidence type="ECO:0000256" key="6">
    <source>
        <dbReference type="ARBA" id="ARBA00022842"/>
    </source>
</evidence>
<dbReference type="InterPro" id="IPR029066">
    <property type="entry name" value="PLP-binding_barrel"/>
</dbReference>
<dbReference type="PANTHER" id="PTHR43295:SF9">
    <property type="entry name" value="BIOSYNTHETIC ARGININE DECARBOXYLASE"/>
    <property type="match status" value="1"/>
</dbReference>
<dbReference type="InterPro" id="IPR009006">
    <property type="entry name" value="Ala_racemase/Decarboxylase_C"/>
</dbReference>
<evidence type="ECO:0000256" key="9">
    <source>
        <dbReference type="ARBA" id="ARBA00023239"/>
    </source>
</evidence>
<comment type="similarity">
    <text evidence="3">Belongs to the Orn/Lys/Arg decarboxylase class-II family. SpeA subfamily.</text>
</comment>
<dbReference type="Gene3D" id="3.40.50.300">
    <property type="entry name" value="P-loop containing nucleotide triphosphate hydrolases"/>
    <property type="match status" value="1"/>
</dbReference>
<keyword evidence="8" id="KW-0745">Spermidine biosynthesis</keyword>
<dbReference type="Gene3D" id="1.20.58.930">
    <property type="match status" value="1"/>
</dbReference>
<sequence length="874" mass="99702">MTWSLNDSKLIYGVDQNDLYFLDINDQGELLLKLKDQSISFNEIINLVKSQFNSSSLSSVPSFTLRIPQLITEQISKLNTCFQSAIHQYQYSGNFQGIYPIKVNSLSYVLETIKANSPSYAFEAGTVNELDVLLSLLRDDKTRMIMCNGVKDSDYIDKIRGALNDGYSIVISLESCSESTTILDLIDHDLLKLALRIKPYPTVKSHWGSSSGRDSKFGLSIHEFKRIINLLEKRGVKDKVIAIHAHPGSQIIDIDGLRFFVLYLSNRYLELKRLGFTNLNNIDFGGGIPINYDNRLPSDILDNYVKTLVLTLKETITDSDVQPNIWIEAGRFLTAPSSLIIVETIALYSIFPSEESLNDHKAMISSMLEKITHPSSILNLFSHWTELQSPTIDSNVNEILKTEILMKHLKLAIREKMMNFDDEQKFNRIFDLDLDEIFYEIYSPEHILIGNFSVFNTIIDWLLVGQYFPILPIDNLDHQPVSLARLVDKTCDSDGEISIYHPVFNEEKILYTKDGFPLTVKDKKFNLMGFPIGCLPTNFPYYLVIALTGAYQDNIKMHHNLIEPLSSIIIKHENGQWTITSSSQIDYLVDGVIALKTELINNQLIKKISVPKLREAKPLVYENRYTITQKGFRIFKSESEPLFTVDRSTGIKVLDNLLGGGIARGSVVLVEINGEINYFPFFLTLLYNYLTLNHGVIIHSNVQMNVNRILEEFERGQCDISDYLRDGNIVFLDKYNRSVTAVEAKEIRDMINLDDMLAITVEMMQAFGSDTEVVVFGDLTDDVNILNERDFLKLFALQSYNIKEHNAISFSFINYNAVDKKILARLRTTSDVIIRLSRENYSNYIECLKSTTGATFLAKNIEFKKSYPMIEIVE</sequence>
<proteinExistence type="inferred from homology"/>
<dbReference type="AlphaFoldDB" id="A0A9Y1BMV1"/>
<dbReference type="Proteomes" id="UP001201020">
    <property type="component" value="Chromosome"/>
</dbReference>
<evidence type="ECO:0000256" key="4">
    <source>
        <dbReference type="ARBA" id="ARBA00012426"/>
    </source>
</evidence>
<evidence type="ECO:0000259" key="11">
    <source>
        <dbReference type="Pfam" id="PF02784"/>
    </source>
</evidence>
<dbReference type="Gene3D" id="2.40.37.10">
    <property type="entry name" value="Lyase, Ornithine Decarboxylase, Chain A, domain 1"/>
    <property type="match status" value="1"/>
</dbReference>
<keyword evidence="7 10" id="KW-0663">Pyridoxal phosphate</keyword>
<dbReference type="SUPFAM" id="SSF51419">
    <property type="entry name" value="PLP-binding barrel"/>
    <property type="match status" value="1"/>
</dbReference>
<comment type="cofactor">
    <cofactor evidence="2">
        <name>Mg(2+)</name>
        <dbReference type="ChEBI" id="CHEBI:18420"/>
    </cofactor>
</comment>
<dbReference type="Pfam" id="PF02784">
    <property type="entry name" value="Orn_Arg_deC_N"/>
    <property type="match status" value="1"/>
</dbReference>
<accession>A0A9Y1BMV1</accession>
<evidence type="ECO:0000256" key="3">
    <source>
        <dbReference type="ARBA" id="ARBA00008357"/>
    </source>
</evidence>
<comment type="cofactor">
    <cofactor evidence="1 10">
        <name>pyridoxal 5'-phosphate</name>
        <dbReference type="ChEBI" id="CHEBI:597326"/>
    </cofactor>
</comment>
<protein>
    <recommendedName>
        <fullName evidence="4">arginine decarboxylase</fullName>
        <ecNumber evidence="4">4.1.1.19</ecNumber>
    </recommendedName>
</protein>
<reference evidence="12" key="1">
    <citation type="journal article" date="2022" name="Nat. Microbiol.">
        <title>Unique mobile elements and scalable gene flow at the prokaryote-eukaryote boundary revealed by circularized Asgard archaea genomes.</title>
        <authorList>
            <person name="Wu F."/>
            <person name="Speth D.R."/>
            <person name="Philosof A."/>
            <person name="Cremiere A."/>
            <person name="Narayanan A."/>
            <person name="Barco R.A."/>
            <person name="Connon S.A."/>
            <person name="Amend J.P."/>
            <person name="Antoshechkin I.A."/>
            <person name="Orphan V.J."/>
        </authorList>
    </citation>
    <scope>NUCLEOTIDE SEQUENCE</scope>
    <source>
        <strain evidence="12">PM71</strain>
    </source>
</reference>
<evidence type="ECO:0000256" key="10">
    <source>
        <dbReference type="PIRSR" id="PIRSR600183-50"/>
    </source>
</evidence>
<dbReference type="EMBL" id="CP084166">
    <property type="protein sequence ID" value="UJG41782.1"/>
    <property type="molecule type" value="Genomic_DNA"/>
</dbReference>
<feature type="modified residue" description="N6-(pyridoxal phosphate)lysine" evidence="10">
    <location>
        <position position="102"/>
    </location>
</feature>
<organism evidence="12">
    <name type="scientific">Candidatus Heimdallarchaeum aukensis</name>
    <dbReference type="NCBI Taxonomy" id="2876573"/>
    <lineage>
        <taxon>Archaea</taxon>
        <taxon>Promethearchaeati</taxon>
        <taxon>Candidatus Heimdallarchaeota</taxon>
        <taxon>Candidatus Heimdallarchaeia (ex Rinke et al. 2021) (nom. nud.)</taxon>
        <taxon>Candidatus Heimdallarchaeales</taxon>
        <taxon>Candidatus Heimdallarchaeaceae</taxon>
        <taxon>Candidatus Heimdallarchaeum</taxon>
    </lineage>
</organism>
<gene>
    <name evidence="12" type="ORF">K9W45_04795</name>
</gene>
<dbReference type="PANTHER" id="PTHR43295">
    <property type="entry name" value="ARGININE DECARBOXYLASE"/>
    <property type="match status" value="1"/>
</dbReference>
<feature type="domain" description="Orn/DAP/Arg decarboxylase 2 N-terminal" evidence="11">
    <location>
        <begin position="90"/>
        <end position="335"/>
    </location>
</feature>
<dbReference type="GO" id="GO:0033388">
    <property type="term" value="P:putrescine biosynthetic process from arginine"/>
    <property type="evidence" value="ECO:0007669"/>
    <property type="project" value="TreeGrafter"/>
</dbReference>
<dbReference type="InterPro" id="IPR002985">
    <property type="entry name" value="Arg_decrbxlase"/>
</dbReference>
<evidence type="ECO:0000256" key="2">
    <source>
        <dbReference type="ARBA" id="ARBA00001946"/>
    </source>
</evidence>
<evidence type="ECO:0000256" key="1">
    <source>
        <dbReference type="ARBA" id="ARBA00001933"/>
    </source>
</evidence>
<feature type="active site" description="Proton donor" evidence="10">
    <location>
        <position position="491"/>
    </location>
</feature>
<keyword evidence="6" id="KW-0460">Magnesium</keyword>
<dbReference type="GO" id="GO:0006527">
    <property type="term" value="P:L-arginine catabolic process"/>
    <property type="evidence" value="ECO:0007669"/>
    <property type="project" value="InterPro"/>
</dbReference>
<keyword evidence="5" id="KW-0210">Decarboxylase</keyword>